<dbReference type="EMBL" id="CAJNNV010032871">
    <property type="protein sequence ID" value="CAE8641267.1"/>
    <property type="molecule type" value="Genomic_DNA"/>
</dbReference>
<proteinExistence type="predicted"/>
<dbReference type="GO" id="GO:0044550">
    <property type="term" value="P:secondary metabolite biosynthetic process"/>
    <property type="evidence" value="ECO:0007669"/>
    <property type="project" value="TreeGrafter"/>
</dbReference>
<dbReference type="GO" id="GO:0031177">
    <property type="term" value="F:phosphopantetheine binding"/>
    <property type="evidence" value="ECO:0007669"/>
    <property type="project" value="TreeGrafter"/>
</dbReference>
<dbReference type="PANTHER" id="PTHR45527:SF1">
    <property type="entry name" value="FATTY ACID SYNTHASE"/>
    <property type="match status" value="1"/>
</dbReference>
<comment type="caution">
    <text evidence="2">The sequence shown here is derived from an EMBL/GenBank/DDBJ whole genome shotgun (WGS) entry which is preliminary data.</text>
</comment>
<protein>
    <recommendedName>
        <fullName evidence="1">AMP-dependent synthetase/ligase domain-containing protein</fullName>
    </recommendedName>
</protein>
<dbReference type="Pfam" id="PF00501">
    <property type="entry name" value="AMP-binding"/>
    <property type="match status" value="1"/>
</dbReference>
<dbReference type="GO" id="GO:0005737">
    <property type="term" value="C:cytoplasm"/>
    <property type="evidence" value="ECO:0007669"/>
    <property type="project" value="TreeGrafter"/>
</dbReference>
<name>A0A813HU67_POLGL</name>
<dbReference type="Proteomes" id="UP000654075">
    <property type="component" value="Unassembled WGS sequence"/>
</dbReference>
<evidence type="ECO:0000313" key="2">
    <source>
        <dbReference type="EMBL" id="CAE8641267.1"/>
    </source>
</evidence>
<dbReference type="InterPro" id="IPR000873">
    <property type="entry name" value="AMP-dep_synth/lig_dom"/>
</dbReference>
<dbReference type="SUPFAM" id="SSF56801">
    <property type="entry name" value="Acetyl-CoA synthetase-like"/>
    <property type="match status" value="1"/>
</dbReference>
<sequence>MDLPDKASEAARNAQILQELKPVLIITDSDDPTSLPADATPVLRFAQLWDMAAITQPSQSATAAVAQRAEATLCFCYTGGSTGASRCALVTHQMALWEVEKYPSVARLGRTDRVLQQHSAYWAASMYGEVDIALAFGCTLVFCEAFHQDEVVKAITTYGITCAGLVPSVLDALAPTMLPSLKLVFTWGESLEAKTARIWAQEVQLIDLLISTEYWLSLYADWTAMGSSAFGEDSRPPFRIVAGTEVWLRPVVEELSADCYLIAASGELLVSGPMVSPGYLDASRNSAAFVEARGRSWYCTHDCVERRPCGGLVFTGRADDLMKVGGAWVDAREVERKLGDILGVVEARVCRRAAFVQLSYFSFGV</sequence>
<reference evidence="2" key="1">
    <citation type="submission" date="2021-02" db="EMBL/GenBank/DDBJ databases">
        <authorList>
            <person name="Dougan E. K."/>
            <person name="Rhodes N."/>
            <person name="Thang M."/>
            <person name="Chan C."/>
        </authorList>
    </citation>
    <scope>NUCLEOTIDE SEQUENCE</scope>
</reference>
<dbReference type="GO" id="GO:0043041">
    <property type="term" value="P:amino acid activation for nonribosomal peptide biosynthetic process"/>
    <property type="evidence" value="ECO:0007669"/>
    <property type="project" value="TreeGrafter"/>
</dbReference>
<dbReference type="OMA" id="THDCVER"/>
<evidence type="ECO:0000313" key="3">
    <source>
        <dbReference type="Proteomes" id="UP000654075"/>
    </source>
</evidence>
<organism evidence="2 3">
    <name type="scientific">Polarella glacialis</name>
    <name type="common">Dinoflagellate</name>
    <dbReference type="NCBI Taxonomy" id="89957"/>
    <lineage>
        <taxon>Eukaryota</taxon>
        <taxon>Sar</taxon>
        <taxon>Alveolata</taxon>
        <taxon>Dinophyceae</taxon>
        <taxon>Suessiales</taxon>
        <taxon>Suessiaceae</taxon>
        <taxon>Polarella</taxon>
    </lineage>
</organism>
<feature type="non-terminal residue" evidence="2">
    <location>
        <position position="365"/>
    </location>
</feature>
<dbReference type="InterPro" id="IPR042099">
    <property type="entry name" value="ANL_N_sf"/>
</dbReference>
<keyword evidence="3" id="KW-1185">Reference proteome</keyword>
<dbReference type="AlphaFoldDB" id="A0A813HU67"/>
<dbReference type="InterPro" id="IPR020845">
    <property type="entry name" value="AMP-binding_CS"/>
</dbReference>
<accession>A0A813HU67</accession>
<dbReference type="OrthoDB" id="419462at2759"/>
<evidence type="ECO:0000259" key="1">
    <source>
        <dbReference type="Pfam" id="PF00501"/>
    </source>
</evidence>
<dbReference type="PANTHER" id="PTHR45527">
    <property type="entry name" value="NONRIBOSOMAL PEPTIDE SYNTHETASE"/>
    <property type="match status" value="1"/>
</dbReference>
<feature type="domain" description="AMP-dependent synthetase/ligase" evidence="1">
    <location>
        <begin position="9"/>
        <end position="280"/>
    </location>
</feature>
<gene>
    <name evidence="2" type="ORF">PGLA1383_LOCUS55967</name>
</gene>
<dbReference type="Gene3D" id="3.40.50.12780">
    <property type="entry name" value="N-terminal domain of ligase-like"/>
    <property type="match status" value="1"/>
</dbReference>
<dbReference type="PROSITE" id="PS00455">
    <property type="entry name" value="AMP_BINDING"/>
    <property type="match status" value="1"/>
</dbReference>